<protein>
    <submittedName>
        <fullName evidence="3">GDP-mannose 4,6-dehydratase</fullName>
    </submittedName>
</protein>
<comment type="similarity">
    <text evidence="1">Belongs to the NAD(P)-dependent epimerase/dehydratase family.</text>
</comment>
<dbReference type="SUPFAM" id="SSF51735">
    <property type="entry name" value="NAD(P)-binding Rossmann-fold domains"/>
    <property type="match status" value="1"/>
</dbReference>
<evidence type="ECO:0000256" key="1">
    <source>
        <dbReference type="ARBA" id="ARBA00007637"/>
    </source>
</evidence>
<dbReference type="InterPro" id="IPR036291">
    <property type="entry name" value="NAD(P)-bd_dom_sf"/>
</dbReference>
<dbReference type="Proteomes" id="UP000655016">
    <property type="component" value="Unassembled WGS sequence"/>
</dbReference>
<sequence>MKKSIVVFGANGFIGSNLARYVVDNNLLDEYEFLFVGNKTIHYKIEGLNYELLDLTNSFALTDFLLKIKPNYIINLAGVIDNVSLDNCLSINAELPRKIFEIVLLHDLVIDNILLVGSAAEYGENKNFPISESEKLHPLSYYGLSKTIQTEYFKFYSQRLNINVVRTFNVIGPFISNKLAIGAFIDKINKCNDKGIIHTGSLSSKRDYLDVNDVIAAFLSVLFKGKSGEVYNVCSGKGISMSDILNSLIKASGKSIQVVVDDKLFKQVNVPVSYGDNTKLKKHTGWEAKIDIENSCKNLF</sequence>
<proteinExistence type="inferred from homology"/>
<dbReference type="InterPro" id="IPR001509">
    <property type="entry name" value="Epimerase_deHydtase"/>
</dbReference>
<dbReference type="RefSeq" id="WP_163393954.1">
    <property type="nucleotide sequence ID" value="NZ_BMKP01000003.1"/>
</dbReference>
<name>A0ABQ1U4D3_9FLAO</name>
<accession>A0ABQ1U4D3</accession>
<dbReference type="EMBL" id="BMKP01000003">
    <property type="protein sequence ID" value="GGF08133.1"/>
    <property type="molecule type" value="Genomic_DNA"/>
</dbReference>
<keyword evidence="4" id="KW-1185">Reference proteome</keyword>
<feature type="domain" description="NAD-dependent epimerase/dehydratase" evidence="2">
    <location>
        <begin position="5"/>
        <end position="234"/>
    </location>
</feature>
<evidence type="ECO:0000259" key="2">
    <source>
        <dbReference type="Pfam" id="PF01370"/>
    </source>
</evidence>
<gene>
    <name evidence="3" type="ORF">GCM10011518_16720</name>
</gene>
<dbReference type="Gene3D" id="3.40.50.720">
    <property type="entry name" value="NAD(P)-binding Rossmann-like Domain"/>
    <property type="match status" value="1"/>
</dbReference>
<evidence type="ECO:0000313" key="4">
    <source>
        <dbReference type="Proteomes" id="UP000655016"/>
    </source>
</evidence>
<evidence type="ECO:0000313" key="3">
    <source>
        <dbReference type="EMBL" id="GGF08133.1"/>
    </source>
</evidence>
<dbReference type="Gene3D" id="3.90.25.10">
    <property type="entry name" value="UDP-galactose 4-epimerase, domain 1"/>
    <property type="match status" value="1"/>
</dbReference>
<comment type="caution">
    <text evidence="3">The sequence shown here is derived from an EMBL/GenBank/DDBJ whole genome shotgun (WGS) entry which is preliminary data.</text>
</comment>
<reference evidence="4" key="1">
    <citation type="journal article" date="2019" name="Int. J. Syst. Evol. Microbiol.">
        <title>The Global Catalogue of Microorganisms (GCM) 10K type strain sequencing project: providing services to taxonomists for standard genome sequencing and annotation.</title>
        <authorList>
            <consortium name="The Broad Institute Genomics Platform"/>
            <consortium name="The Broad Institute Genome Sequencing Center for Infectious Disease"/>
            <person name="Wu L."/>
            <person name="Ma J."/>
        </authorList>
    </citation>
    <scope>NUCLEOTIDE SEQUENCE [LARGE SCALE GENOMIC DNA]</scope>
    <source>
        <strain evidence="4">CGMCC 1.16060</strain>
    </source>
</reference>
<dbReference type="Pfam" id="PF01370">
    <property type="entry name" value="Epimerase"/>
    <property type="match status" value="1"/>
</dbReference>
<organism evidence="3 4">
    <name type="scientific">Flavobacterium limi</name>
    <dbReference type="NCBI Taxonomy" id="2045105"/>
    <lineage>
        <taxon>Bacteria</taxon>
        <taxon>Pseudomonadati</taxon>
        <taxon>Bacteroidota</taxon>
        <taxon>Flavobacteriia</taxon>
        <taxon>Flavobacteriales</taxon>
        <taxon>Flavobacteriaceae</taxon>
        <taxon>Flavobacterium</taxon>
    </lineage>
</organism>
<dbReference type="PANTHER" id="PTHR43000">
    <property type="entry name" value="DTDP-D-GLUCOSE 4,6-DEHYDRATASE-RELATED"/>
    <property type="match status" value="1"/>
</dbReference>